<dbReference type="InterPro" id="IPR017871">
    <property type="entry name" value="ABC_transporter-like_CS"/>
</dbReference>
<dbReference type="RefSeq" id="WP_277868046.1">
    <property type="nucleotide sequence ID" value="NZ_JAKKUT010000008.1"/>
</dbReference>
<dbReference type="InterPro" id="IPR005670">
    <property type="entry name" value="PstB-like"/>
</dbReference>
<reference evidence="5" key="2">
    <citation type="submission" date="2022-01" db="EMBL/GenBank/DDBJ databases">
        <authorList>
            <person name="Zivanovic Y."/>
            <person name="Moreira D."/>
            <person name="Lopez-Garcia P."/>
        </authorList>
    </citation>
    <scope>NUCLEOTIDE SEQUENCE</scope>
    <source>
        <strain evidence="5">G9</strain>
    </source>
</reference>
<name>A0ABT6F2S8_9SYNE</name>
<dbReference type="CDD" id="cd03260">
    <property type="entry name" value="ABC_PstB_phosphate_transporter"/>
    <property type="match status" value="1"/>
</dbReference>
<keyword evidence="1" id="KW-0813">Transport</keyword>
<gene>
    <name evidence="5" type="ORF">L3556_14450</name>
</gene>
<dbReference type="PROSITE" id="PS00211">
    <property type="entry name" value="ABC_TRANSPORTER_1"/>
    <property type="match status" value="1"/>
</dbReference>
<reference evidence="5" key="1">
    <citation type="journal article" date="2022" name="Genome Biol. Evol.">
        <title>A New Gene Family Diagnostic for Intracellular Biomineralization of Amorphous Ca Carbonates by Cyanobacteria.</title>
        <authorList>
            <person name="Benzerara K."/>
            <person name="Duprat E."/>
            <person name="Bitard-Feildel T."/>
            <person name="Caumes G."/>
            <person name="Cassier-Chauvat C."/>
            <person name="Chauvat F."/>
            <person name="Dezi M."/>
            <person name="Diop S.I."/>
            <person name="Gaschignard G."/>
            <person name="Gorgen S."/>
            <person name="Gugger M."/>
            <person name="Lopez-Garcia P."/>
            <person name="Millet M."/>
            <person name="Skouri-Panet F."/>
            <person name="Moreira D."/>
            <person name="Callebaut I."/>
        </authorList>
    </citation>
    <scope>NUCLEOTIDE SEQUENCE</scope>
    <source>
        <strain evidence="5">G9</strain>
    </source>
</reference>
<dbReference type="PROSITE" id="PS50893">
    <property type="entry name" value="ABC_TRANSPORTER_2"/>
    <property type="match status" value="1"/>
</dbReference>
<protein>
    <submittedName>
        <fullName evidence="5">Phosphate ABC transporter ATP-binding protein</fullName>
    </submittedName>
</protein>
<evidence type="ECO:0000313" key="6">
    <source>
        <dbReference type="Proteomes" id="UP001154265"/>
    </source>
</evidence>
<dbReference type="Pfam" id="PF00005">
    <property type="entry name" value="ABC_tran"/>
    <property type="match status" value="1"/>
</dbReference>
<organism evidence="5 6">
    <name type="scientific">Candidatus Synechococcus calcipolaris G9</name>
    <dbReference type="NCBI Taxonomy" id="1497997"/>
    <lineage>
        <taxon>Bacteria</taxon>
        <taxon>Bacillati</taxon>
        <taxon>Cyanobacteriota</taxon>
        <taxon>Cyanophyceae</taxon>
        <taxon>Synechococcales</taxon>
        <taxon>Synechococcaceae</taxon>
        <taxon>Synechococcus</taxon>
    </lineage>
</organism>
<dbReference type="SUPFAM" id="SSF52540">
    <property type="entry name" value="P-loop containing nucleoside triphosphate hydrolases"/>
    <property type="match status" value="1"/>
</dbReference>
<dbReference type="PANTHER" id="PTHR43423">
    <property type="entry name" value="ABC TRANSPORTER I FAMILY MEMBER 17"/>
    <property type="match status" value="1"/>
</dbReference>
<evidence type="ECO:0000313" key="5">
    <source>
        <dbReference type="EMBL" id="MDG2992120.1"/>
    </source>
</evidence>
<evidence type="ECO:0000259" key="4">
    <source>
        <dbReference type="PROSITE" id="PS50893"/>
    </source>
</evidence>
<dbReference type="EMBL" id="JAKKUT010000008">
    <property type="protein sequence ID" value="MDG2992120.1"/>
    <property type="molecule type" value="Genomic_DNA"/>
</dbReference>
<dbReference type="InterPro" id="IPR003439">
    <property type="entry name" value="ABC_transporter-like_ATP-bd"/>
</dbReference>
<evidence type="ECO:0000256" key="3">
    <source>
        <dbReference type="ARBA" id="ARBA00022840"/>
    </source>
</evidence>
<keyword evidence="3 5" id="KW-0067">ATP-binding</keyword>
<keyword evidence="2" id="KW-0547">Nucleotide-binding</keyword>
<dbReference type="GO" id="GO:0005524">
    <property type="term" value="F:ATP binding"/>
    <property type="evidence" value="ECO:0007669"/>
    <property type="project" value="UniProtKB-KW"/>
</dbReference>
<dbReference type="SMART" id="SM00382">
    <property type="entry name" value="AAA"/>
    <property type="match status" value="1"/>
</dbReference>
<keyword evidence="6" id="KW-1185">Reference proteome</keyword>
<dbReference type="PANTHER" id="PTHR43423:SF1">
    <property type="entry name" value="ABC TRANSPORTER I FAMILY MEMBER 17"/>
    <property type="match status" value="1"/>
</dbReference>
<dbReference type="Gene3D" id="3.40.50.300">
    <property type="entry name" value="P-loop containing nucleotide triphosphate hydrolases"/>
    <property type="match status" value="1"/>
</dbReference>
<evidence type="ECO:0000256" key="2">
    <source>
        <dbReference type="ARBA" id="ARBA00022741"/>
    </source>
</evidence>
<accession>A0ABT6F2S8</accession>
<dbReference type="InterPro" id="IPR003593">
    <property type="entry name" value="AAA+_ATPase"/>
</dbReference>
<feature type="domain" description="ABC transporter" evidence="4">
    <location>
        <begin position="8"/>
        <end position="245"/>
    </location>
</feature>
<comment type="caution">
    <text evidence="5">The sequence shown here is derived from an EMBL/GenBank/DDBJ whole genome shotgun (WGS) entry which is preliminary data.</text>
</comment>
<proteinExistence type="predicted"/>
<dbReference type="Proteomes" id="UP001154265">
    <property type="component" value="Unassembled WGS sequence"/>
</dbReference>
<sequence>MSAPSPSLEVQNLSVFYGPEQVLVDVSLDIFPQQVTALIGPSGCGKSTLLRCFNRLNDLIRGTRVVGNIKLFGQDILTMPSIEVRRRVGMVFQRPNPFPKSIYENIALGLRANGYQGDIDGCIEQSLTQVGLWDEVKNKLKQSALNLSGGQQQRLCLARTLALQPEVILMDEPCSALDPVSTLRVEELIDRLRQHYTIVMVTHNLQRAARLADMVGFMNVRQEGQHRLGELVEYAPVTQVFINPTVDATRAYVNTELAIAPLGQQN</sequence>
<dbReference type="InterPro" id="IPR027417">
    <property type="entry name" value="P-loop_NTPase"/>
</dbReference>
<evidence type="ECO:0000256" key="1">
    <source>
        <dbReference type="ARBA" id="ARBA00022448"/>
    </source>
</evidence>